<dbReference type="eggNOG" id="ENOG502QWJE">
    <property type="taxonomic scope" value="Eukaryota"/>
</dbReference>
<keyword evidence="3" id="KW-1185">Reference proteome</keyword>
<evidence type="ECO:0000256" key="1">
    <source>
        <dbReference type="SAM" id="MobiDB-lite"/>
    </source>
</evidence>
<dbReference type="InterPro" id="IPR053057">
    <property type="entry name" value="XLG_GTP-binding"/>
</dbReference>
<evidence type="ECO:0000313" key="2">
    <source>
        <dbReference type="EMBL" id="ERN04158.1"/>
    </source>
</evidence>
<dbReference type="PANTHER" id="PTHR36486:SF2">
    <property type="entry name" value="OS01G0977800 PROTEIN"/>
    <property type="match status" value="1"/>
</dbReference>
<name>W1P8C6_AMBTC</name>
<dbReference type="OMA" id="HVEREGM"/>
<reference evidence="3" key="1">
    <citation type="journal article" date="2013" name="Science">
        <title>The Amborella genome and the evolution of flowering plants.</title>
        <authorList>
            <consortium name="Amborella Genome Project"/>
        </authorList>
    </citation>
    <scope>NUCLEOTIDE SEQUENCE [LARGE SCALE GENOMIC DNA]</scope>
</reference>
<dbReference type="Gramene" id="ERN04158">
    <property type="protein sequence ID" value="ERN04158"/>
    <property type="gene ID" value="AMTR_s00077p00082450"/>
</dbReference>
<dbReference type="STRING" id="13333.W1P8C6"/>
<protein>
    <submittedName>
        <fullName evidence="2">Uncharacterized protein</fullName>
    </submittedName>
</protein>
<organism evidence="2 3">
    <name type="scientific">Amborella trichopoda</name>
    <dbReference type="NCBI Taxonomy" id="13333"/>
    <lineage>
        <taxon>Eukaryota</taxon>
        <taxon>Viridiplantae</taxon>
        <taxon>Streptophyta</taxon>
        <taxon>Embryophyta</taxon>
        <taxon>Tracheophyta</taxon>
        <taxon>Spermatophyta</taxon>
        <taxon>Magnoliopsida</taxon>
        <taxon>Amborellales</taxon>
        <taxon>Amborellaceae</taxon>
        <taxon>Amborella</taxon>
    </lineage>
</organism>
<accession>W1P8C6</accession>
<dbReference type="Proteomes" id="UP000017836">
    <property type="component" value="Unassembled WGS sequence"/>
</dbReference>
<dbReference type="HOGENOM" id="CLU_1463209_0_0_1"/>
<evidence type="ECO:0000313" key="3">
    <source>
        <dbReference type="Proteomes" id="UP000017836"/>
    </source>
</evidence>
<dbReference type="AlphaFoldDB" id="W1P8C6"/>
<dbReference type="PANTHER" id="PTHR36486">
    <property type="entry name" value="OS01G0977800 PROTEIN"/>
    <property type="match status" value="1"/>
</dbReference>
<feature type="region of interest" description="Disordered" evidence="1">
    <location>
        <begin position="39"/>
        <end position="75"/>
    </location>
</feature>
<sequence>MGDKATLTKARLELEELYAGVPDDSVNLTFKDLAGIKSKLSTENSRKSRTSPESVRRIDGSPESGQRTDEMVGNHWKNDKRELIYENSPGDMLKGSSLSKSESLDFMKGLRASQGGFEPPLAYSLASPIRLGLENGRERSSVYDEASAMDSFSRSPYRKRPGIPHTNICTLCSAYIYMFKHRCLS</sequence>
<proteinExistence type="predicted"/>
<feature type="compositionally biased region" description="Basic and acidic residues" evidence="1">
    <location>
        <begin position="54"/>
        <end position="75"/>
    </location>
</feature>
<dbReference type="EMBL" id="KI394293">
    <property type="protein sequence ID" value="ERN04158.1"/>
    <property type="molecule type" value="Genomic_DNA"/>
</dbReference>
<gene>
    <name evidence="2" type="ORF">AMTR_s00077p00082450</name>
</gene>